<reference evidence="1" key="1">
    <citation type="submission" date="2020-06" db="EMBL/GenBank/DDBJ databases">
        <authorList>
            <consortium name="Wellcome Sanger Institute Data Sharing"/>
        </authorList>
    </citation>
    <scope>NUCLEOTIDE SEQUENCE [LARGE SCALE GENOMIC DNA]</scope>
</reference>
<keyword evidence="2" id="KW-1185">Reference proteome</keyword>
<sequence>MTSTNRKCSALTGSSRKTKDNAADWFNLMLRWNRLNDEGFNVAANIVNSKRSVYSTEPPLVVTSAGVSDSAPLQDDCRTLQDVVDKMVTIVTKMERLTASQSGVRALDDFRTQGEGHLFHGWSLTLYVSEVATATLLVDFRQELRLKQTILQEVAHTVTSDLGLVLLSGWLHQPFITDRTRLTVEALLMETGLRPL</sequence>
<dbReference type="AlphaFoldDB" id="A0A8C5HRH3"/>
<gene>
    <name evidence="1" type="primary">cinp</name>
</gene>
<organism evidence="1 2">
    <name type="scientific">Gouania willdenowi</name>
    <name type="common">Blunt-snouted clingfish</name>
    <name type="synonym">Lepadogaster willdenowi</name>
    <dbReference type="NCBI Taxonomy" id="441366"/>
    <lineage>
        <taxon>Eukaryota</taxon>
        <taxon>Metazoa</taxon>
        <taxon>Chordata</taxon>
        <taxon>Craniata</taxon>
        <taxon>Vertebrata</taxon>
        <taxon>Euteleostomi</taxon>
        <taxon>Actinopterygii</taxon>
        <taxon>Neopterygii</taxon>
        <taxon>Teleostei</taxon>
        <taxon>Neoteleostei</taxon>
        <taxon>Acanthomorphata</taxon>
        <taxon>Ovalentaria</taxon>
        <taxon>Blenniimorphae</taxon>
        <taxon>Blenniiformes</taxon>
        <taxon>Gobiesocoidei</taxon>
        <taxon>Gobiesocidae</taxon>
        <taxon>Gobiesocinae</taxon>
        <taxon>Gouania</taxon>
    </lineage>
</organism>
<evidence type="ECO:0000313" key="2">
    <source>
        <dbReference type="Proteomes" id="UP000694680"/>
    </source>
</evidence>
<dbReference type="PANTHER" id="PTHR15827">
    <property type="entry name" value="CYCLIN-DEPENDENT KINASE 2-INTERACTING PROTEIN"/>
    <property type="match status" value="1"/>
</dbReference>
<dbReference type="InterPro" id="IPR023250">
    <property type="entry name" value="Cyclin-dep_Kinase_2_interact"/>
</dbReference>
<proteinExistence type="predicted"/>
<reference evidence="1" key="3">
    <citation type="submission" date="2025-09" db="UniProtKB">
        <authorList>
            <consortium name="Ensembl"/>
        </authorList>
    </citation>
    <scope>IDENTIFICATION</scope>
</reference>
<name>A0A8C5HRH3_GOUWI</name>
<evidence type="ECO:0000313" key="1">
    <source>
        <dbReference type="Ensembl" id="ENSGWIP00000049510.1"/>
    </source>
</evidence>
<protein>
    <submittedName>
        <fullName evidence="1">Uncharacterized protein</fullName>
    </submittedName>
</protein>
<dbReference type="Proteomes" id="UP000694680">
    <property type="component" value="Chromosome 22"/>
</dbReference>
<dbReference type="PRINTS" id="PR02040">
    <property type="entry name" value="CDK2IP"/>
</dbReference>
<reference evidence="1" key="2">
    <citation type="submission" date="2025-08" db="UniProtKB">
        <authorList>
            <consortium name="Ensembl"/>
        </authorList>
    </citation>
    <scope>IDENTIFICATION</scope>
</reference>
<dbReference type="Ensembl" id="ENSGWIT00000053509.1">
    <property type="protein sequence ID" value="ENSGWIP00000049510.1"/>
    <property type="gene ID" value="ENSGWIG00000024145.1"/>
</dbReference>
<dbReference type="PANTHER" id="PTHR15827:SF2">
    <property type="entry name" value="CYCLIN-DEPENDENT KINASE 2-INTERACTING PROTEIN"/>
    <property type="match status" value="1"/>
</dbReference>
<accession>A0A8C5HRH3</accession>